<evidence type="ECO:0000256" key="3">
    <source>
        <dbReference type="ARBA" id="ARBA00006462"/>
    </source>
</evidence>
<protein>
    <recommendedName>
        <fullName evidence="4">N-acetylgalactosaminide beta-1,3-galactosyltransferase</fullName>
        <ecNumber evidence="4">2.4.1.122</ecNumber>
    </recommendedName>
</protein>
<evidence type="ECO:0000256" key="12">
    <source>
        <dbReference type="SAM" id="Phobius"/>
    </source>
</evidence>
<dbReference type="EC" id="2.4.1.122" evidence="4"/>
<comment type="pathway">
    <text evidence="2">Protein modification; protein glycosylation.</text>
</comment>
<feature type="domain" description="Fringe-like glycosyltransferase" evidence="13">
    <location>
        <begin position="81"/>
        <end position="186"/>
    </location>
</feature>
<keyword evidence="8" id="KW-0547">Nucleotide-binding</keyword>
<dbReference type="GO" id="GO:0016263">
    <property type="term" value="F:glycoprotein-N-acetylgalactosamine 3-beta-galactosyltransferase activity"/>
    <property type="evidence" value="ECO:0007669"/>
    <property type="project" value="UniProtKB-EC"/>
</dbReference>
<evidence type="ECO:0000256" key="5">
    <source>
        <dbReference type="ARBA" id="ARBA00022676"/>
    </source>
</evidence>
<evidence type="ECO:0000259" key="13">
    <source>
        <dbReference type="Pfam" id="PF02434"/>
    </source>
</evidence>
<dbReference type="Pfam" id="PF02434">
    <property type="entry name" value="Fringe"/>
    <property type="match status" value="1"/>
</dbReference>
<evidence type="ECO:0000256" key="2">
    <source>
        <dbReference type="ARBA" id="ARBA00004922"/>
    </source>
</evidence>
<keyword evidence="11 12" id="KW-0472">Membrane</keyword>
<evidence type="ECO:0000256" key="1">
    <source>
        <dbReference type="ARBA" id="ARBA00004606"/>
    </source>
</evidence>
<feature type="transmembrane region" description="Helical" evidence="12">
    <location>
        <begin position="14"/>
        <end position="34"/>
    </location>
</feature>
<accession>A0A034UYV0</accession>
<reference evidence="14" key="1">
    <citation type="journal article" date="2014" name="BMC Genomics">
        <title>Characterizing the developmental transcriptome of the oriental fruit fly, Bactrocera dorsalis (Diptera: Tephritidae) through comparative genomic analysis with Drosophila melanogaster utilizing modENCODE datasets.</title>
        <authorList>
            <person name="Geib S.M."/>
            <person name="Calla B."/>
            <person name="Hall B."/>
            <person name="Hou S."/>
            <person name="Manoukis N.C."/>
        </authorList>
    </citation>
    <scope>NUCLEOTIDE SEQUENCE</scope>
    <source>
        <strain evidence="14">Punador</strain>
    </source>
</reference>
<evidence type="ECO:0000256" key="4">
    <source>
        <dbReference type="ARBA" id="ARBA00012557"/>
    </source>
</evidence>
<dbReference type="InterPro" id="IPR026050">
    <property type="entry name" value="C1GALT1/C1GALT1_chp1"/>
</dbReference>
<keyword evidence="10 12" id="KW-1133">Transmembrane helix</keyword>
<dbReference type="InterPro" id="IPR003378">
    <property type="entry name" value="Fringe-like_glycosylTrfase"/>
</dbReference>
<dbReference type="PANTHER" id="PTHR23033:SF14">
    <property type="entry name" value="GLYCOPROTEIN-N-ACETYLGALACTOSAMINE 3-BETA-GALACTOSYLTRANSFERASE 1-RELATED"/>
    <property type="match status" value="1"/>
</dbReference>
<evidence type="ECO:0000256" key="8">
    <source>
        <dbReference type="ARBA" id="ARBA00022741"/>
    </source>
</evidence>
<dbReference type="AlphaFoldDB" id="A0A034UYV0"/>
<keyword evidence="9" id="KW-0735">Signal-anchor</keyword>
<dbReference type="EMBL" id="GAKP01023499">
    <property type="protein sequence ID" value="JAC35459.1"/>
    <property type="molecule type" value="Transcribed_RNA"/>
</dbReference>
<evidence type="ECO:0000256" key="11">
    <source>
        <dbReference type="ARBA" id="ARBA00023136"/>
    </source>
</evidence>
<organism evidence="14">
    <name type="scientific">Bactrocera dorsalis</name>
    <name type="common">Oriental fruit fly</name>
    <name type="synonym">Dacus dorsalis</name>
    <dbReference type="NCBI Taxonomy" id="27457"/>
    <lineage>
        <taxon>Eukaryota</taxon>
        <taxon>Metazoa</taxon>
        <taxon>Ecdysozoa</taxon>
        <taxon>Arthropoda</taxon>
        <taxon>Hexapoda</taxon>
        <taxon>Insecta</taxon>
        <taxon>Pterygota</taxon>
        <taxon>Neoptera</taxon>
        <taxon>Endopterygota</taxon>
        <taxon>Diptera</taxon>
        <taxon>Brachycera</taxon>
        <taxon>Muscomorpha</taxon>
        <taxon>Tephritoidea</taxon>
        <taxon>Tephritidae</taxon>
        <taxon>Bactrocera</taxon>
        <taxon>Bactrocera</taxon>
    </lineage>
</organism>
<evidence type="ECO:0000256" key="9">
    <source>
        <dbReference type="ARBA" id="ARBA00022968"/>
    </source>
</evidence>
<dbReference type="KEGG" id="bdr:105231016"/>
<keyword evidence="6 14" id="KW-0808">Transferase</keyword>
<sequence>MTAETLMPERKRCLLLYFITGLVIGALLAVVVSFCSPYCRKLIQSNTRYRHSHLIAVTNNNKNIPTDLSQTIRVLCWIVSNGKHQKSRAQHVKRTWGRRCNKLIFVSWQNDQELGTKPEDSGNSWSKTQAALKYIYANHLDEADWFFRADDQTYAIMENMRYFLYNYSPETPIYFGHKVKDHISANAGYVLSKAALRRFVEKALPNDKLCIRNSTRTESIELSECLENVGVILGDSRDRHGCARFVPFRLNKYLTSWRRDYTIFKSAEDLTCCSQTVIAYNFVMPYKMYLLDHFIYHMRTNNTAIAPISLPLR</sequence>
<dbReference type="RefSeq" id="XP_011210396.2">
    <property type="nucleotide sequence ID" value="XM_011212094.4"/>
</dbReference>
<dbReference type="GO" id="GO:0000166">
    <property type="term" value="F:nucleotide binding"/>
    <property type="evidence" value="ECO:0007669"/>
    <property type="project" value="UniProtKB-KW"/>
</dbReference>
<comment type="similarity">
    <text evidence="3">Belongs to the glycosyltransferase 31 family. Beta3-Gal-T subfamily.</text>
</comment>
<dbReference type="Gene3D" id="3.90.550.50">
    <property type="match status" value="1"/>
</dbReference>
<proteinExistence type="inferred from homology"/>
<comment type="subcellular location">
    <subcellularLocation>
        <location evidence="1">Membrane</location>
        <topology evidence="1">Single-pass type II membrane protein</topology>
    </subcellularLocation>
</comment>
<gene>
    <name evidence="14" type="primary">C1GLT</name>
</gene>
<keyword evidence="5 14" id="KW-0328">Glycosyltransferase</keyword>
<dbReference type="GO" id="GO:0016020">
    <property type="term" value="C:membrane"/>
    <property type="evidence" value="ECO:0007669"/>
    <property type="project" value="UniProtKB-SubCell"/>
</dbReference>
<dbReference type="OrthoDB" id="414175at2759"/>
<evidence type="ECO:0000313" key="14">
    <source>
        <dbReference type="EMBL" id="JAC35459.1"/>
    </source>
</evidence>
<evidence type="ECO:0000256" key="10">
    <source>
        <dbReference type="ARBA" id="ARBA00022989"/>
    </source>
</evidence>
<keyword evidence="7 12" id="KW-0812">Transmembrane</keyword>
<name>A0A034UYV0_BACDO</name>
<dbReference type="PANTHER" id="PTHR23033">
    <property type="entry name" value="BETA1,3-GALACTOSYLTRANSFERASE"/>
    <property type="match status" value="1"/>
</dbReference>
<evidence type="ECO:0000256" key="7">
    <source>
        <dbReference type="ARBA" id="ARBA00022692"/>
    </source>
</evidence>
<evidence type="ECO:0000256" key="6">
    <source>
        <dbReference type="ARBA" id="ARBA00022679"/>
    </source>
</evidence>